<accession>A0A2I6SA47</accession>
<gene>
    <name evidence="2" type="ORF">C0099_14940</name>
</gene>
<dbReference type="GO" id="GO:0005886">
    <property type="term" value="C:plasma membrane"/>
    <property type="evidence" value="ECO:0007669"/>
    <property type="project" value="TreeGrafter"/>
</dbReference>
<dbReference type="KEGG" id="atw:C0099_14940"/>
<organism evidence="2 3">
    <name type="scientific">Pseudazoarcus pumilus</name>
    <dbReference type="NCBI Taxonomy" id="2067960"/>
    <lineage>
        <taxon>Bacteria</taxon>
        <taxon>Pseudomonadati</taxon>
        <taxon>Pseudomonadota</taxon>
        <taxon>Betaproteobacteria</taxon>
        <taxon>Rhodocyclales</taxon>
        <taxon>Zoogloeaceae</taxon>
        <taxon>Pseudazoarcus</taxon>
    </lineage>
</organism>
<evidence type="ECO:0000259" key="1">
    <source>
        <dbReference type="PROSITE" id="PS50109"/>
    </source>
</evidence>
<sequence>MQSVLDMLTSGVHDAKNQLFVAESAVVRAEMEHGIVLDEARFAIEHAARRLQRVLTAYRCERDLLAPDIGIVHITDLLDELRLLNDAHLRAAGLTLDIACAAELPPWPMDRELMLDVLSNAVHNASRYARTRVRLRAGQDAEGLHLMVEDDGPGFDTTDAEEMTRRGLGLYVARAIARAHRRGDAVGRLELSNGGALGGAAFRLVLP</sequence>
<dbReference type="Gene3D" id="3.30.565.10">
    <property type="entry name" value="Histidine kinase-like ATPase, C-terminal domain"/>
    <property type="match status" value="1"/>
</dbReference>
<dbReference type="InterPro" id="IPR052023">
    <property type="entry name" value="Histidine_kinase_KdpD"/>
</dbReference>
<evidence type="ECO:0000313" key="3">
    <source>
        <dbReference type="Proteomes" id="UP000242205"/>
    </source>
</evidence>
<reference evidence="2 3" key="1">
    <citation type="submission" date="2018-01" db="EMBL/GenBank/DDBJ databases">
        <authorList>
            <person name="Fu G.-Y."/>
        </authorList>
    </citation>
    <scope>NUCLEOTIDE SEQUENCE [LARGE SCALE GENOMIC DNA]</scope>
    <source>
        <strain evidence="2 3">SY39</strain>
    </source>
</reference>
<dbReference type="SUPFAM" id="SSF55874">
    <property type="entry name" value="ATPase domain of HSP90 chaperone/DNA topoisomerase II/histidine kinase"/>
    <property type="match status" value="1"/>
</dbReference>
<keyword evidence="3" id="KW-1185">Reference proteome</keyword>
<feature type="domain" description="Histidine kinase" evidence="1">
    <location>
        <begin position="10"/>
        <end position="207"/>
    </location>
</feature>
<dbReference type="AlphaFoldDB" id="A0A2I6SA47"/>
<dbReference type="PANTHER" id="PTHR45569">
    <property type="entry name" value="SENSOR PROTEIN KDPD"/>
    <property type="match status" value="1"/>
</dbReference>
<dbReference type="Proteomes" id="UP000242205">
    <property type="component" value="Chromosome"/>
</dbReference>
<dbReference type="PROSITE" id="PS50109">
    <property type="entry name" value="HIS_KIN"/>
    <property type="match status" value="1"/>
</dbReference>
<dbReference type="RefSeq" id="WP_102248166.1">
    <property type="nucleotide sequence ID" value="NZ_CP025682.1"/>
</dbReference>
<dbReference type="PANTHER" id="PTHR45569:SF1">
    <property type="entry name" value="SENSOR PROTEIN KDPD"/>
    <property type="match status" value="1"/>
</dbReference>
<dbReference type="Pfam" id="PF02518">
    <property type="entry name" value="HATPase_c"/>
    <property type="match status" value="1"/>
</dbReference>
<name>A0A2I6SA47_9RHOO</name>
<dbReference type="InterPro" id="IPR003594">
    <property type="entry name" value="HATPase_dom"/>
</dbReference>
<dbReference type="SMART" id="SM00387">
    <property type="entry name" value="HATPase_c"/>
    <property type="match status" value="1"/>
</dbReference>
<dbReference type="GO" id="GO:0000155">
    <property type="term" value="F:phosphorelay sensor kinase activity"/>
    <property type="evidence" value="ECO:0007669"/>
    <property type="project" value="TreeGrafter"/>
</dbReference>
<evidence type="ECO:0000313" key="2">
    <source>
        <dbReference type="EMBL" id="AUN96122.1"/>
    </source>
</evidence>
<dbReference type="EMBL" id="CP025682">
    <property type="protein sequence ID" value="AUN96122.1"/>
    <property type="molecule type" value="Genomic_DNA"/>
</dbReference>
<proteinExistence type="predicted"/>
<dbReference type="InterPro" id="IPR005467">
    <property type="entry name" value="His_kinase_dom"/>
</dbReference>
<dbReference type="InterPro" id="IPR036890">
    <property type="entry name" value="HATPase_C_sf"/>
</dbReference>
<protein>
    <recommendedName>
        <fullName evidence="1">Histidine kinase domain-containing protein</fullName>
    </recommendedName>
</protein>